<evidence type="ECO:0000256" key="1">
    <source>
        <dbReference type="SAM" id="MobiDB-lite"/>
    </source>
</evidence>
<feature type="region of interest" description="Disordered" evidence="1">
    <location>
        <begin position="143"/>
        <end position="165"/>
    </location>
</feature>
<dbReference type="PANTHER" id="PTHR46601">
    <property type="entry name" value="ULP_PROTEASE DOMAIN-CONTAINING PROTEIN"/>
    <property type="match status" value="1"/>
</dbReference>
<dbReference type="OrthoDB" id="7700504at2759"/>
<dbReference type="EMBL" id="OV651829">
    <property type="protein sequence ID" value="CAH1104638.1"/>
    <property type="molecule type" value="Genomic_DNA"/>
</dbReference>
<name>A0A9P0CR02_9CUCU</name>
<evidence type="ECO:0008006" key="4">
    <source>
        <dbReference type="Google" id="ProtNLM"/>
    </source>
</evidence>
<evidence type="ECO:0000313" key="3">
    <source>
        <dbReference type="Proteomes" id="UP001153636"/>
    </source>
</evidence>
<dbReference type="AlphaFoldDB" id="A0A9P0CR02"/>
<organism evidence="2 3">
    <name type="scientific">Psylliodes chrysocephalus</name>
    <dbReference type="NCBI Taxonomy" id="3402493"/>
    <lineage>
        <taxon>Eukaryota</taxon>
        <taxon>Metazoa</taxon>
        <taxon>Ecdysozoa</taxon>
        <taxon>Arthropoda</taxon>
        <taxon>Hexapoda</taxon>
        <taxon>Insecta</taxon>
        <taxon>Pterygota</taxon>
        <taxon>Neoptera</taxon>
        <taxon>Endopterygota</taxon>
        <taxon>Coleoptera</taxon>
        <taxon>Polyphaga</taxon>
        <taxon>Cucujiformia</taxon>
        <taxon>Chrysomeloidea</taxon>
        <taxon>Chrysomelidae</taxon>
        <taxon>Galerucinae</taxon>
        <taxon>Alticini</taxon>
        <taxon>Psylliodes</taxon>
    </lineage>
</organism>
<protein>
    <recommendedName>
        <fullName evidence="4">Cc8L18.2-like protein</fullName>
    </recommendedName>
</protein>
<dbReference type="Proteomes" id="UP001153636">
    <property type="component" value="Chromosome 17"/>
</dbReference>
<proteinExistence type="predicted"/>
<sequence>MENKKCSIGLFKDEICSEEKFIDCKNFSDEDQIALNSRSGTEVSFICSEHDKRYRINYTSNQRACADPFNLHDSRVRKSLRPVSLKLFKQCKVSVPSIIPGSKLCISCTKRVYSELPEHQNIVKTVEKTVNIEKSQAVESVSEDSVFKSSKPSETPGQRKDLDRSKTYAQRKYHDMTSKLQSCFEHLMENDSDIIKNKQLNIDDTPKLIGKEIISQLKEKYNNCSKVSEKLHILSILPLSWSTEKIVDAFGASTYMVKKVKQKVSEDGILFTPQRNKGHSLLKSTEEKIQQFYRNQDVSRELPGKKEYKSVHENGQRVQKQKRLILGNLNEIYQLFKQKYPFEKVSFSKFASLRPPECVLAGSSGTHVVCVCLIHENFKLSFHGAKLDKLKYNDESQPAFSSYRDCLKMIICPQPTSDCYLGTCNNLTHNTTAVYSFQEVLTSFLKDKIPNISKIIYFSDGAASQYKNRYNLLNLLHHEDDFQIPAEWHFFATSHGKGPSDGLGGALKRKVDRANLQSKAEDQIQTPDELFQWAKEHVHGICCHFVSNEQIQRTQKKLNQRFKNALPVQGIRNCHAAIPISSDVIRVKTLSSSEQGQDFRLKNTDIYEFVEEPDIKSRLRKRKGATTVQGGLKKKRLS</sequence>
<dbReference type="PANTHER" id="PTHR46601:SF1">
    <property type="entry name" value="ADF-H DOMAIN-CONTAINING PROTEIN"/>
    <property type="match status" value="1"/>
</dbReference>
<accession>A0A9P0CR02</accession>
<keyword evidence="3" id="KW-1185">Reference proteome</keyword>
<feature type="compositionally biased region" description="Polar residues" evidence="1">
    <location>
        <begin position="147"/>
        <end position="156"/>
    </location>
</feature>
<evidence type="ECO:0000313" key="2">
    <source>
        <dbReference type="EMBL" id="CAH1104638.1"/>
    </source>
</evidence>
<reference evidence="2" key="1">
    <citation type="submission" date="2022-01" db="EMBL/GenBank/DDBJ databases">
        <authorList>
            <person name="King R."/>
        </authorList>
    </citation>
    <scope>NUCLEOTIDE SEQUENCE</scope>
</reference>
<gene>
    <name evidence="2" type="ORF">PSYICH_LOCUS5394</name>
</gene>